<comment type="caution">
    <text evidence="9">The sequence shown here is derived from an EMBL/GenBank/DDBJ whole genome shotgun (WGS) entry which is preliminary data.</text>
</comment>
<keyword evidence="2 7" id="KW-0813">Transport</keyword>
<feature type="transmembrane region" description="Helical" evidence="7">
    <location>
        <begin position="12"/>
        <end position="33"/>
    </location>
</feature>
<evidence type="ECO:0000259" key="8">
    <source>
        <dbReference type="PROSITE" id="PS50928"/>
    </source>
</evidence>
<evidence type="ECO:0000256" key="1">
    <source>
        <dbReference type="ARBA" id="ARBA00004651"/>
    </source>
</evidence>
<gene>
    <name evidence="9" type="ORF">VF724_04625</name>
</gene>
<dbReference type="PANTHER" id="PTHR43744:SF12">
    <property type="entry name" value="ABC TRANSPORTER PERMEASE PROTEIN MG189-RELATED"/>
    <property type="match status" value="1"/>
</dbReference>
<feature type="transmembrane region" description="Helical" evidence="7">
    <location>
        <begin position="240"/>
        <end position="258"/>
    </location>
</feature>
<feature type="transmembrane region" description="Helical" evidence="7">
    <location>
        <begin position="72"/>
        <end position="95"/>
    </location>
</feature>
<sequence length="273" mass="30495">MARLFGTLVKQAIMVLMTISSLYPLYFLLITSLKTGKEYTANSTGFPHSITFQNFSDALTKVHLGVWFSNTIVLTVVSVFLTTLISALAAYAIAWGKFIGRQTLLKLCIALMVVPPVILIIPMFFVMVKVQLINTLTSAIIFYTGLMIPFSVYLLTSFFREIPSELFQAAQIDGCSRFGAFWRIVIPLAAPAFVTLVIVNSLWVWNELLIALVFLQDESKRTIMAGISMFQGRYNTNQPLIMASSFLSLLPILLLYLFGQRFFIRGLTAGIGK</sequence>
<accession>A0ABU5ZFD1</accession>
<keyword evidence="5 7" id="KW-1133">Transmembrane helix</keyword>
<evidence type="ECO:0000256" key="6">
    <source>
        <dbReference type="ARBA" id="ARBA00023136"/>
    </source>
</evidence>
<keyword evidence="4 7" id="KW-0812">Transmembrane</keyword>
<dbReference type="CDD" id="cd06261">
    <property type="entry name" value="TM_PBP2"/>
    <property type="match status" value="1"/>
</dbReference>
<feature type="transmembrane region" description="Helical" evidence="7">
    <location>
        <begin position="140"/>
        <end position="159"/>
    </location>
</feature>
<comment type="similarity">
    <text evidence="7">Belongs to the binding-protein-dependent transport system permease family.</text>
</comment>
<dbReference type="PROSITE" id="PS50928">
    <property type="entry name" value="ABC_TM1"/>
    <property type="match status" value="1"/>
</dbReference>
<comment type="subcellular location">
    <subcellularLocation>
        <location evidence="1 7">Cell membrane</location>
        <topology evidence="1 7">Multi-pass membrane protein</topology>
    </subcellularLocation>
</comment>
<proteinExistence type="inferred from homology"/>
<evidence type="ECO:0000256" key="2">
    <source>
        <dbReference type="ARBA" id="ARBA00022448"/>
    </source>
</evidence>
<reference evidence="9" key="1">
    <citation type="submission" date="2023-12" db="EMBL/GenBank/DDBJ databases">
        <title>Fervidustalea candida gen. nov., sp. nov., a novel member of the family Paenibacillaceae isolated from a geothermal area.</title>
        <authorList>
            <person name="Li W.-J."/>
            <person name="Jiao J.-Y."/>
            <person name="Chen Y."/>
        </authorList>
    </citation>
    <scope>NUCLEOTIDE SEQUENCE</scope>
    <source>
        <strain evidence="9">SYSU GA230002</strain>
    </source>
</reference>
<keyword evidence="6 7" id="KW-0472">Membrane</keyword>
<keyword evidence="10" id="KW-1185">Reference proteome</keyword>
<feature type="transmembrane region" description="Helical" evidence="7">
    <location>
        <begin position="107"/>
        <end position="128"/>
    </location>
</feature>
<name>A0ABU5ZFD1_9BACL</name>
<dbReference type="Gene3D" id="1.10.3720.10">
    <property type="entry name" value="MetI-like"/>
    <property type="match status" value="1"/>
</dbReference>
<evidence type="ECO:0000256" key="4">
    <source>
        <dbReference type="ARBA" id="ARBA00022692"/>
    </source>
</evidence>
<feature type="transmembrane region" description="Helical" evidence="7">
    <location>
        <begin position="180"/>
        <end position="205"/>
    </location>
</feature>
<organism evidence="9 10">
    <name type="scientific">Ferviditalea candida</name>
    <dbReference type="NCBI Taxonomy" id="3108399"/>
    <lineage>
        <taxon>Bacteria</taxon>
        <taxon>Bacillati</taxon>
        <taxon>Bacillota</taxon>
        <taxon>Bacilli</taxon>
        <taxon>Bacillales</taxon>
        <taxon>Paenibacillaceae</taxon>
        <taxon>Ferviditalea</taxon>
    </lineage>
</organism>
<dbReference type="InterPro" id="IPR035906">
    <property type="entry name" value="MetI-like_sf"/>
</dbReference>
<dbReference type="EMBL" id="JAYJLD010000005">
    <property type="protein sequence ID" value="MEB3100942.1"/>
    <property type="molecule type" value="Genomic_DNA"/>
</dbReference>
<feature type="domain" description="ABC transmembrane type-1" evidence="8">
    <location>
        <begin position="68"/>
        <end position="259"/>
    </location>
</feature>
<dbReference type="Proteomes" id="UP001310386">
    <property type="component" value="Unassembled WGS sequence"/>
</dbReference>
<dbReference type="InterPro" id="IPR000515">
    <property type="entry name" value="MetI-like"/>
</dbReference>
<evidence type="ECO:0000256" key="5">
    <source>
        <dbReference type="ARBA" id="ARBA00022989"/>
    </source>
</evidence>
<evidence type="ECO:0000256" key="7">
    <source>
        <dbReference type="RuleBase" id="RU363032"/>
    </source>
</evidence>
<protein>
    <submittedName>
        <fullName evidence="9">Carbohydrate ABC transporter permease</fullName>
    </submittedName>
</protein>
<dbReference type="RefSeq" id="WP_371753059.1">
    <property type="nucleotide sequence ID" value="NZ_JAYJLD010000005.1"/>
</dbReference>
<dbReference type="Pfam" id="PF00528">
    <property type="entry name" value="BPD_transp_1"/>
    <property type="match status" value="1"/>
</dbReference>
<evidence type="ECO:0000313" key="10">
    <source>
        <dbReference type="Proteomes" id="UP001310386"/>
    </source>
</evidence>
<dbReference type="SUPFAM" id="SSF161098">
    <property type="entry name" value="MetI-like"/>
    <property type="match status" value="1"/>
</dbReference>
<evidence type="ECO:0000313" key="9">
    <source>
        <dbReference type="EMBL" id="MEB3100942.1"/>
    </source>
</evidence>
<keyword evidence="3" id="KW-1003">Cell membrane</keyword>
<dbReference type="PANTHER" id="PTHR43744">
    <property type="entry name" value="ABC TRANSPORTER PERMEASE PROTEIN MG189-RELATED-RELATED"/>
    <property type="match status" value="1"/>
</dbReference>
<evidence type="ECO:0000256" key="3">
    <source>
        <dbReference type="ARBA" id="ARBA00022475"/>
    </source>
</evidence>